<dbReference type="RefSeq" id="WP_221242737.1">
    <property type="nucleotide sequence ID" value="NZ_JACIBV010000003.1"/>
</dbReference>
<dbReference type="Proteomes" id="UP000579945">
    <property type="component" value="Unassembled WGS sequence"/>
</dbReference>
<feature type="domain" description="Bacterial mobilisation" evidence="1">
    <location>
        <begin position="77"/>
        <end position="121"/>
    </location>
</feature>
<proteinExistence type="predicted"/>
<dbReference type="AlphaFoldDB" id="A0A7W5VKM0"/>
<keyword evidence="3" id="KW-1185">Reference proteome</keyword>
<dbReference type="Pfam" id="PF05713">
    <property type="entry name" value="MobC"/>
    <property type="match status" value="1"/>
</dbReference>
<evidence type="ECO:0000313" key="2">
    <source>
        <dbReference type="EMBL" id="MBB3734085.1"/>
    </source>
</evidence>
<organism evidence="2 3">
    <name type="scientific">Nonomuraea dietziae</name>
    <dbReference type="NCBI Taxonomy" id="65515"/>
    <lineage>
        <taxon>Bacteria</taxon>
        <taxon>Bacillati</taxon>
        <taxon>Actinomycetota</taxon>
        <taxon>Actinomycetes</taxon>
        <taxon>Streptosporangiales</taxon>
        <taxon>Streptosporangiaceae</taxon>
        <taxon>Nonomuraea</taxon>
    </lineage>
</organism>
<evidence type="ECO:0000259" key="1">
    <source>
        <dbReference type="Pfam" id="PF05713"/>
    </source>
</evidence>
<accession>A0A7W5VKM0</accession>
<comment type="caution">
    <text evidence="2">The sequence shown here is derived from an EMBL/GenBank/DDBJ whole genome shotgun (WGS) entry which is preliminary data.</text>
</comment>
<name>A0A7W5VKM0_9ACTN</name>
<dbReference type="EMBL" id="JACIBV010000003">
    <property type="protein sequence ID" value="MBB3734085.1"/>
    <property type="molecule type" value="Genomic_DNA"/>
</dbReference>
<reference evidence="2 3" key="1">
    <citation type="submission" date="2020-08" db="EMBL/GenBank/DDBJ databases">
        <title>Sequencing the genomes of 1000 actinobacteria strains.</title>
        <authorList>
            <person name="Klenk H.-P."/>
        </authorList>
    </citation>
    <scope>NUCLEOTIDE SEQUENCE [LARGE SCALE GENOMIC DNA]</scope>
    <source>
        <strain evidence="2 3">DSM 44320</strain>
    </source>
</reference>
<sequence>MARRRGRADSPRDNRVGPLFLTDRELAALKLAAQREGLDVGAFAALAAVSVAEQQLTIVPLDRRQEMAELVQTRVVLNRIGNNLNQVARALNSGDEAPEADAVLQLVGRAIRRVEAAADQIAKSRSRA</sequence>
<gene>
    <name evidence="2" type="ORF">FHR33_010038</name>
</gene>
<protein>
    <recommendedName>
        <fullName evidence="1">Bacterial mobilisation domain-containing protein</fullName>
    </recommendedName>
</protein>
<dbReference type="InterPro" id="IPR008687">
    <property type="entry name" value="MobC"/>
</dbReference>
<dbReference type="GeneID" id="95396074"/>
<evidence type="ECO:0000313" key="3">
    <source>
        <dbReference type="Proteomes" id="UP000579945"/>
    </source>
</evidence>